<dbReference type="Gene3D" id="1.20.1250.20">
    <property type="entry name" value="MFS general substrate transporter like domains"/>
    <property type="match status" value="2"/>
</dbReference>
<proteinExistence type="predicted"/>
<dbReference type="InterPro" id="IPR011701">
    <property type="entry name" value="MFS"/>
</dbReference>
<reference evidence="7" key="1">
    <citation type="submission" date="2018-05" db="EMBL/GenBank/DDBJ databases">
        <title>Complete Genome Sequences of Extremely Thermoacidophilic, Metal-Mobilizing Type-Strain Members of the Archaeal Family Sulfolobaceae: Acidianus brierleyi DSM-1651T, Acidianus sulfidivorans DSM-18786T, Metallosphaera hakonensis DSM-7519T, and Metallosphaera prunae DSM-10039T.</title>
        <authorList>
            <person name="Counts J.A."/>
            <person name="Kelly R.M."/>
        </authorList>
    </citation>
    <scope>NUCLEOTIDE SEQUENCE [LARGE SCALE GENOMIC DNA]</scope>
    <source>
        <strain evidence="7">HO1-1</strain>
    </source>
</reference>
<protein>
    <recommendedName>
        <fullName evidence="6">Major facilitator superfamily (MFS) profile domain-containing protein</fullName>
    </recommendedName>
</protein>
<feature type="transmembrane region" description="Helical" evidence="5">
    <location>
        <begin position="232"/>
        <end position="250"/>
    </location>
</feature>
<comment type="subcellular location">
    <subcellularLocation>
        <location evidence="1">Membrane</location>
        <topology evidence="1">Multi-pass membrane protein</topology>
    </subcellularLocation>
</comment>
<dbReference type="PANTHER" id="PTHR23508:SF10">
    <property type="entry name" value="CARBOXYLIC ACID TRANSPORTER PROTEIN HOMOLOG"/>
    <property type="match status" value="1"/>
</dbReference>
<dbReference type="InterPro" id="IPR005829">
    <property type="entry name" value="Sugar_transporter_CS"/>
</dbReference>
<evidence type="ECO:0000256" key="2">
    <source>
        <dbReference type="ARBA" id="ARBA00022692"/>
    </source>
</evidence>
<evidence type="ECO:0000256" key="4">
    <source>
        <dbReference type="ARBA" id="ARBA00023136"/>
    </source>
</evidence>
<dbReference type="PANTHER" id="PTHR23508">
    <property type="entry name" value="CARBOXYLIC ACID TRANSPORTER PROTEIN HOMOLOG"/>
    <property type="match status" value="1"/>
</dbReference>
<feature type="transmembrane region" description="Helical" evidence="5">
    <location>
        <begin position="281"/>
        <end position="301"/>
    </location>
</feature>
<feature type="transmembrane region" description="Helical" evidence="5">
    <location>
        <begin position="45"/>
        <end position="66"/>
    </location>
</feature>
<dbReference type="Pfam" id="PF07690">
    <property type="entry name" value="MFS_1"/>
    <property type="match status" value="1"/>
</dbReference>
<dbReference type="PROSITE" id="PS00216">
    <property type="entry name" value="SUGAR_TRANSPORT_1"/>
    <property type="match status" value="2"/>
</dbReference>
<accession>A0A2U9ISN5</accession>
<feature type="transmembrane region" description="Helical" evidence="5">
    <location>
        <begin position="157"/>
        <end position="176"/>
    </location>
</feature>
<dbReference type="InterPro" id="IPR020846">
    <property type="entry name" value="MFS_dom"/>
</dbReference>
<dbReference type="CDD" id="cd17316">
    <property type="entry name" value="MFS_SV2_like"/>
    <property type="match status" value="1"/>
</dbReference>
<feature type="transmembrane region" description="Helical" evidence="5">
    <location>
        <begin position="75"/>
        <end position="97"/>
    </location>
</feature>
<dbReference type="Proteomes" id="UP000247586">
    <property type="component" value="Chromosome"/>
</dbReference>
<organism evidence="7 8">
    <name type="scientific">Metallosphaera hakonensis JCM 8857 = DSM 7519</name>
    <dbReference type="NCBI Taxonomy" id="1293036"/>
    <lineage>
        <taxon>Archaea</taxon>
        <taxon>Thermoproteota</taxon>
        <taxon>Thermoprotei</taxon>
        <taxon>Sulfolobales</taxon>
        <taxon>Sulfolobaceae</taxon>
        <taxon>Metallosphaera</taxon>
    </lineage>
</organism>
<dbReference type="SUPFAM" id="SSF103473">
    <property type="entry name" value="MFS general substrate transporter"/>
    <property type="match status" value="1"/>
</dbReference>
<feature type="transmembrane region" description="Helical" evidence="5">
    <location>
        <begin position="197"/>
        <end position="220"/>
    </location>
</feature>
<keyword evidence="4 5" id="KW-0472">Membrane</keyword>
<dbReference type="KEGG" id="mhk:DFR87_04275"/>
<keyword evidence="2 5" id="KW-0812">Transmembrane</keyword>
<feature type="transmembrane region" description="Helical" evidence="5">
    <location>
        <begin position="257"/>
        <end position="275"/>
    </location>
</feature>
<dbReference type="InterPro" id="IPR036259">
    <property type="entry name" value="MFS_trans_sf"/>
</dbReference>
<evidence type="ECO:0000256" key="1">
    <source>
        <dbReference type="ARBA" id="ARBA00004141"/>
    </source>
</evidence>
<feature type="transmembrane region" description="Helical" evidence="5">
    <location>
        <begin position="103"/>
        <end position="121"/>
    </location>
</feature>
<evidence type="ECO:0000256" key="3">
    <source>
        <dbReference type="ARBA" id="ARBA00022989"/>
    </source>
</evidence>
<dbReference type="EMBL" id="CP029287">
    <property type="protein sequence ID" value="AWR99036.1"/>
    <property type="molecule type" value="Genomic_DNA"/>
</dbReference>
<sequence>MKKVGRRLTVMSLGLGNFSDGYDLLIISGVLGQIAKTLSLNALQVGTLVSSAFIGSVVGALVIGLLSDYLGRKTLFLLSGLLFIVGSVISVLPSYFLLLLGRVIVGLAIGGEIPTSATLIAELMGFSRARVMSLNFTSWAIGGISALLISIPLSSVGYRPILLSGALPSILLLILNRKMRESPLWLERRRSESKMNWRILPLGFQQFLLTMALASLAAYVPSYLHITTETSGVILWASFGTGSLSALVMLDKMGRKPVTCIGCGSCTLSLLSFNALPLTLFLFWLWFSAGIVFASTFTTLAELTETPIRGREVGLGFFSGRLGGALGTLIFPLILYDMPTFFITLGALLGIISITLSVYLMETRGTELR</sequence>
<feature type="transmembrane region" description="Helical" evidence="5">
    <location>
        <begin position="133"/>
        <end position="151"/>
    </location>
</feature>
<dbReference type="PROSITE" id="PS50850">
    <property type="entry name" value="MFS"/>
    <property type="match status" value="1"/>
</dbReference>
<dbReference type="AlphaFoldDB" id="A0A2U9ISN5"/>
<feature type="transmembrane region" description="Helical" evidence="5">
    <location>
        <begin position="341"/>
        <end position="361"/>
    </location>
</feature>
<keyword evidence="3 5" id="KW-1133">Transmembrane helix</keyword>
<feature type="transmembrane region" description="Helical" evidence="5">
    <location>
        <begin position="313"/>
        <end position="335"/>
    </location>
</feature>
<keyword evidence="8" id="KW-1185">Reference proteome</keyword>
<dbReference type="STRING" id="1293036.GCA_001315825_01203"/>
<name>A0A2U9ISN5_9CREN</name>
<gene>
    <name evidence="7" type="ORF">DFR87_04275</name>
</gene>
<dbReference type="GO" id="GO:0005886">
    <property type="term" value="C:plasma membrane"/>
    <property type="evidence" value="ECO:0007669"/>
    <property type="project" value="TreeGrafter"/>
</dbReference>
<evidence type="ECO:0000259" key="6">
    <source>
        <dbReference type="PROSITE" id="PS50850"/>
    </source>
</evidence>
<evidence type="ECO:0000256" key="5">
    <source>
        <dbReference type="SAM" id="Phobius"/>
    </source>
</evidence>
<evidence type="ECO:0000313" key="7">
    <source>
        <dbReference type="EMBL" id="AWR99036.1"/>
    </source>
</evidence>
<evidence type="ECO:0000313" key="8">
    <source>
        <dbReference type="Proteomes" id="UP000247586"/>
    </source>
</evidence>
<dbReference type="GO" id="GO:0046943">
    <property type="term" value="F:carboxylic acid transmembrane transporter activity"/>
    <property type="evidence" value="ECO:0007669"/>
    <property type="project" value="TreeGrafter"/>
</dbReference>
<feature type="domain" description="Major facilitator superfamily (MFS) profile" evidence="6">
    <location>
        <begin position="9"/>
        <end position="364"/>
    </location>
</feature>